<evidence type="ECO:0000256" key="2">
    <source>
        <dbReference type="SAM" id="MobiDB-lite"/>
    </source>
</evidence>
<feature type="transmembrane region" description="Helical" evidence="3">
    <location>
        <begin position="32"/>
        <end position="57"/>
    </location>
</feature>
<evidence type="ECO:0000313" key="6">
    <source>
        <dbReference type="Proteomes" id="UP000509367"/>
    </source>
</evidence>
<feature type="region of interest" description="Disordered" evidence="2">
    <location>
        <begin position="134"/>
        <end position="190"/>
    </location>
</feature>
<evidence type="ECO:0000256" key="3">
    <source>
        <dbReference type="SAM" id="Phobius"/>
    </source>
</evidence>
<name>A0A6N1VF68_9HYPH</name>
<dbReference type="PANTHER" id="PTHR21666">
    <property type="entry name" value="PEPTIDASE-RELATED"/>
    <property type="match status" value="1"/>
</dbReference>
<dbReference type="PANTHER" id="PTHR21666:SF270">
    <property type="entry name" value="MUREIN HYDROLASE ACTIVATOR ENVC"/>
    <property type="match status" value="1"/>
</dbReference>
<gene>
    <name evidence="5" type="ORF">HTY61_04665</name>
</gene>
<dbReference type="InterPro" id="IPR016047">
    <property type="entry name" value="M23ase_b-sheet_dom"/>
</dbReference>
<keyword evidence="3" id="KW-1133">Transmembrane helix</keyword>
<dbReference type="InterPro" id="IPR050570">
    <property type="entry name" value="Cell_wall_metabolism_enzyme"/>
</dbReference>
<dbReference type="GO" id="GO:0004222">
    <property type="term" value="F:metalloendopeptidase activity"/>
    <property type="evidence" value="ECO:0007669"/>
    <property type="project" value="TreeGrafter"/>
</dbReference>
<reference evidence="5 6" key="1">
    <citation type="submission" date="2020-06" db="EMBL/GenBank/DDBJ databases">
        <title>Oricola thermophila sp. nov. isolated from a tidal sediments.</title>
        <authorList>
            <person name="Kwon K.K."/>
            <person name="Yang S.-H."/>
            <person name="Park M.-J."/>
        </authorList>
    </citation>
    <scope>NUCLEOTIDE SEQUENCE [LARGE SCALE GENOMIC DNA]</scope>
    <source>
        <strain evidence="5 6">MEBiC13590</strain>
    </source>
</reference>
<dbReference type="FunFam" id="2.70.70.10:FF:000006">
    <property type="entry name" value="M23 family peptidase"/>
    <property type="match status" value="1"/>
</dbReference>
<evidence type="ECO:0000256" key="1">
    <source>
        <dbReference type="SAM" id="Coils"/>
    </source>
</evidence>
<feature type="coiled-coil region" evidence="1">
    <location>
        <begin position="262"/>
        <end position="289"/>
    </location>
</feature>
<organism evidence="5 6">
    <name type="scientific">Oricola thermophila</name>
    <dbReference type="NCBI Taxonomy" id="2742145"/>
    <lineage>
        <taxon>Bacteria</taxon>
        <taxon>Pseudomonadati</taxon>
        <taxon>Pseudomonadota</taxon>
        <taxon>Alphaproteobacteria</taxon>
        <taxon>Hyphomicrobiales</taxon>
        <taxon>Ahrensiaceae</taxon>
        <taxon>Oricola</taxon>
    </lineage>
</organism>
<dbReference type="SUPFAM" id="SSF51261">
    <property type="entry name" value="Duplicated hybrid motif"/>
    <property type="match status" value="1"/>
</dbReference>
<protein>
    <submittedName>
        <fullName evidence="5">Peptidoglycan DD-metalloendopeptidase family protein</fullName>
    </submittedName>
</protein>
<proteinExistence type="predicted"/>
<dbReference type="EMBL" id="CP054836">
    <property type="protein sequence ID" value="QKV17799.1"/>
    <property type="molecule type" value="Genomic_DNA"/>
</dbReference>
<dbReference type="RefSeq" id="WP_175275696.1">
    <property type="nucleotide sequence ID" value="NZ_CP054836.1"/>
</dbReference>
<sequence length="425" mass="45753">MSNTAVFGKRKEPHTIIIARGDRISHFTVRPWLAALFATVLVAVAVGYLLATSYLVLRDDMLGAAIARQARMQHAYEDRIAALRSQVDRITSYRLLDQQLMETKVAELLSRQSVLAKRSSRLAPLLDQARASGIAPQGGRLDPASIPVPAIREEPDGSKRTLFRPQTPVRAGTDQAAAESPAETPGDGTTPVIALSRLGSSLDDLESDQINQISALASSARALRRKIVTDARNAGLPLQVPAPETEGTGGPFIPARVEDTAPEVFENELEALNRELEALENIRGKLRAFPISNPAPGHRLTSNFGYRRDPIIGKSAFHSGIDLSLKTGSPVYAAGSGTVVRAGRNGGYGNMVEIRHAGGLTTRYAHLSRIYVKPGQTVAAGEKIAASGSTGRSTGPHLHFEVRRNQKAVNPMTYLEAGRRLGPYL</sequence>
<dbReference type="AlphaFoldDB" id="A0A6N1VF68"/>
<dbReference type="Gene3D" id="2.70.70.10">
    <property type="entry name" value="Glucose Permease (Domain IIA)"/>
    <property type="match status" value="1"/>
</dbReference>
<dbReference type="KEGG" id="orm:HTY61_04665"/>
<feature type="domain" description="M23ase beta-sheet core" evidence="4">
    <location>
        <begin position="317"/>
        <end position="411"/>
    </location>
</feature>
<accession>A0A6N1VF68</accession>
<keyword evidence="3" id="KW-0812">Transmembrane</keyword>
<dbReference type="CDD" id="cd12797">
    <property type="entry name" value="M23_peptidase"/>
    <property type="match status" value="1"/>
</dbReference>
<dbReference type="Pfam" id="PF01551">
    <property type="entry name" value="Peptidase_M23"/>
    <property type="match status" value="1"/>
</dbReference>
<dbReference type="InterPro" id="IPR011055">
    <property type="entry name" value="Dup_hybrid_motif"/>
</dbReference>
<evidence type="ECO:0000313" key="5">
    <source>
        <dbReference type="EMBL" id="QKV17799.1"/>
    </source>
</evidence>
<keyword evidence="1" id="KW-0175">Coiled coil</keyword>
<keyword evidence="6" id="KW-1185">Reference proteome</keyword>
<keyword evidence="3" id="KW-0472">Membrane</keyword>
<dbReference type="Proteomes" id="UP000509367">
    <property type="component" value="Chromosome"/>
</dbReference>
<evidence type="ECO:0000259" key="4">
    <source>
        <dbReference type="Pfam" id="PF01551"/>
    </source>
</evidence>